<name>A0A3A5K8K9_9HYPH</name>
<dbReference type="Proteomes" id="UP000272706">
    <property type="component" value="Unassembled WGS sequence"/>
</dbReference>
<organism evidence="1 2">
    <name type="scientific">Mesorhizobium waimense</name>
    <dbReference type="NCBI Taxonomy" id="1300307"/>
    <lineage>
        <taxon>Bacteria</taxon>
        <taxon>Pseudomonadati</taxon>
        <taxon>Pseudomonadota</taxon>
        <taxon>Alphaproteobacteria</taxon>
        <taxon>Hyphomicrobiales</taxon>
        <taxon>Phyllobacteriaceae</taxon>
        <taxon>Mesorhizobium</taxon>
    </lineage>
</organism>
<gene>
    <name evidence="1" type="ORF">D3227_33375</name>
</gene>
<accession>A0A3A5K8K9</accession>
<protein>
    <submittedName>
        <fullName evidence="1">Uncharacterized protein</fullName>
    </submittedName>
</protein>
<evidence type="ECO:0000313" key="2">
    <source>
        <dbReference type="Proteomes" id="UP000272706"/>
    </source>
</evidence>
<keyword evidence="2" id="KW-1185">Reference proteome</keyword>
<dbReference type="AlphaFoldDB" id="A0A3A5K8K9"/>
<dbReference type="EMBL" id="QZWZ01000048">
    <property type="protein sequence ID" value="RJT28898.1"/>
    <property type="molecule type" value="Genomic_DNA"/>
</dbReference>
<proteinExistence type="predicted"/>
<evidence type="ECO:0000313" key="1">
    <source>
        <dbReference type="EMBL" id="RJT28898.1"/>
    </source>
</evidence>
<comment type="caution">
    <text evidence="1">The sequence shown here is derived from an EMBL/GenBank/DDBJ whole genome shotgun (WGS) entry which is preliminary data.</text>
</comment>
<reference evidence="1 2" key="1">
    <citation type="submission" date="2018-09" db="EMBL/GenBank/DDBJ databases">
        <title>Mesorhizobium carmichaelinearum sp. nov. isolated from Carmichaelinea spp. root nodules in New Zealand.</title>
        <authorList>
            <person name="De Meyer S.E."/>
        </authorList>
    </citation>
    <scope>NUCLEOTIDE SEQUENCE [LARGE SCALE GENOMIC DNA]</scope>
    <source>
        <strain evidence="1 2">ICMP19557</strain>
    </source>
</reference>
<sequence length="72" mass="8219">MVCDDPEPKVVTRIVERKSDVPRSLFDCMPEPVATEVGETQRYVALYLERLALAGQDCRTRLAKVRKLLADR</sequence>